<protein>
    <submittedName>
        <fullName evidence="2">Transporter</fullName>
    </submittedName>
</protein>
<sequence>GAKNYLGRIMSISIVRELGPTLTGLMIAARVAAGITAEIGAMKSSSQIDAMTAFGIDPIKKIAGPRLISLLIMAPVLTIVCDVIAIVGAWVIAIYISHVSGTLYWASVFERLTFGNMFFGLVKPIIFGFIIAVVSCYKGFSSEGGTKGVGQATTNSVVLSSITILMVNFFVTKVIYPYIKGYI</sequence>
<keyword evidence="1" id="KW-0472">Membrane</keyword>
<dbReference type="EMBL" id="PQAP01000151">
    <property type="protein sequence ID" value="PWB70212.1"/>
    <property type="molecule type" value="Genomic_DNA"/>
</dbReference>
<organism evidence="2 3">
    <name type="scientific">candidate division GN15 bacterium</name>
    <dbReference type="NCBI Taxonomy" id="2072418"/>
    <lineage>
        <taxon>Bacteria</taxon>
        <taxon>candidate division GN15</taxon>
    </lineage>
</organism>
<feature type="transmembrane region" description="Helical" evidence="1">
    <location>
        <begin position="157"/>
        <end position="179"/>
    </location>
</feature>
<dbReference type="InterPro" id="IPR030802">
    <property type="entry name" value="Permease_MalE"/>
</dbReference>
<comment type="caution">
    <text evidence="2">The sequence shown here is derived from an EMBL/GenBank/DDBJ whole genome shotgun (WGS) entry which is preliminary data.</text>
</comment>
<keyword evidence="1" id="KW-1133">Transmembrane helix</keyword>
<feature type="non-terminal residue" evidence="2">
    <location>
        <position position="1"/>
    </location>
</feature>
<evidence type="ECO:0000313" key="3">
    <source>
        <dbReference type="Proteomes" id="UP000250918"/>
    </source>
</evidence>
<keyword evidence="1" id="KW-0812">Transmembrane</keyword>
<proteinExistence type="predicted"/>
<dbReference type="Proteomes" id="UP000250918">
    <property type="component" value="Unassembled WGS sequence"/>
</dbReference>
<dbReference type="Pfam" id="PF02405">
    <property type="entry name" value="MlaE"/>
    <property type="match status" value="1"/>
</dbReference>
<name>A0A855X4T0_9BACT</name>
<reference evidence="2 3" key="1">
    <citation type="journal article" date="2018" name="ISME J.">
        <title>A methanotrophic archaeon couples anaerobic oxidation of methane to Fe(III) reduction.</title>
        <authorList>
            <person name="Cai C."/>
            <person name="Leu A.O."/>
            <person name="Xie G.J."/>
            <person name="Guo J."/>
            <person name="Feng Y."/>
            <person name="Zhao J.X."/>
            <person name="Tyson G.W."/>
            <person name="Yuan Z."/>
            <person name="Hu S."/>
        </authorList>
    </citation>
    <scope>NUCLEOTIDE SEQUENCE [LARGE SCALE GENOMIC DNA]</scope>
    <source>
        <strain evidence="2">FeB_12</strain>
    </source>
</reference>
<dbReference type="GO" id="GO:0005548">
    <property type="term" value="F:phospholipid transporter activity"/>
    <property type="evidence" value="ECO:0007669"/>
    <property type="project" value="TreeGrafter"/>
</dbReference>
<gene>
    <name evidence="2" type="ORF">C3F09_09360</name>
</gene>
<accession>A0A855X4T0</accession>
<evidence type="ECO:0000313" key="2">
    <source>
        <dbReference type="EMBL" id="PWB70212.1"/>
    </source>
</evidence>
<dbReference type="GO" id="GO:0043190">
    <property type="term" value="C:ATP-binding cassette (ABC) transporter complex"/>
    <property type="evidence" value="ECO:0007669"/>
    <property type="project" value="InterPro"/>
</dbReference>
<feature type="transmembrane region" description="Helical" evidence="1">
    <location>
        <begin position="70"/>
        <end position="97"/>
    </location>
</feature>
<dbReference type="PANTHER" id="PTHR30188:SF4">
    <property type="entry name" value="PROTEIN TRIGALACTOSYLDIACYLGLYCEROL 1, CHLOROPLASTIC"/>
    <property type="match status" value="1"/>
</dbReference>
<feature type="transmembrane region" description="Helical" evidence="1">
    <location>
        <begin position="117"/>
        <end position="137"/>
    </location>
</feature>
<evidence type="ECO:0000256" key="1">
    <source>
        <dbReference type="SAM" id="Phobius"/>
    </source>
</evidence>
<dbReference type="PANTHER" id="PTHR30188">
    <property type="entry name" value="ABC TRANSPORTER PERMEASE PROTEIN-RELATED"/>
    <property type="match status" value="1"/>
</dbReference>
<dbReference type="AlphaFoldDB" id="A0A855X4T0"/>